<proteinExistence type="inferred from homology"/>
<feature type="domain" description="UDP-glucose/GDP-mannose dehydrogenase C-terminal" evidence="4">
    <location>
        <begin position="346"/>
        <end position="444"/>
    </location>
</feature>
<dbReference type="Proteomes" id="UP001409585">
    <property type="component" value="Unassembled WGS sequence"/>
</dbReference>
<dbReference type="InterPro" id="IPR036291">
    <property type="entry name" value="NAD(P)-bd_dom_sf"/>
</dbReference>
<keyword evidence="1" id="KW-0560">Oxidoreductase</keyword>
<dbReference type="InterPro" id="IPR028359">
    <property type="entry name" value="UDP_ManNAc/GlcNAc_DH"/>
</dbReference>
<dbReference type="EMBL" id="BAABLX010000007">
    <property type="protein sequence ID" value="GAA4933835.1"/>
    <property type="molecule type" value="Genomic_DNA"/>
</dbReference>
<evidence type="ECO:0000313" key="6">
    <source>
        <dbReference type="Proteomes" id="UP001409585"/>
    </source>
</evidence>
<protein>
    <submittedName>
        <fullName evidence="5">UDP-N-acetyl-D-glucosamine 6-dehydrogenase</fullName>
    </submittedName>
</protein>
<dbReference type="SUPFAM" id="SSF51735">
    <property type="entry name" value="NAD(P)-binding Rossmann-fold domains"/>
    <property type="match status" value="1"/>
</dbReference>
<dbReference type="Gene3D" id="3.40.50.720">
    <property type="entry name" value="NAD(P)-binding Rossmann-like Domain"/>
    <property type="match status" value="2"/>
</dbReference>
<evidence type="ECO:0000256" key="2">
    <source>
        <dbReference type="ARBA" id="ARBA00023027"/>
    </source>
</evidence>
<evidence type="ECO:0000256" key="3">
    <source>
        <dbReference type="PIRNR" id="PIRNR000124"/>
    </source>
</evidence>
<evidence type="ECO:0000313" key="5">
    <source>
        <dbReference type="EMBL" id="GAA4933835.1"/>
    </source>
</evidence>
<keyword evidence="2" id="KW-0520">NAD</keyword>
<dbReference type="InterPro" id="IPR017476">
    <property type="entry name" value="UDP-Glc/GDP-Man"/>
</dbReference>
<dbReference type="SUPFAM" id="SSF52413">
    <property type="entry name" value="UDP-glucose/GDP-mannose dehydrogenase C-terminal domain"/>
    <property type="match status" value="1"/>
</dbReference>
<dbReference type="SUPFAM" id="SSF48179">
    <property type="entry name" value="6-phosphogluconate dehydrogenase C-terminal domain-like"/>
    <property type="match status" value="1"/>
</dbReference>
<dbReference type="PANTHER" id="PTHR43491">
    <property type="entry name" value="UDP-N-ACETYL-D-MANNOSAMINE DEHYDROGENASE"/>
    <property type="match status" value="1"/>
</dbReference>
<dbReference type="Pfam" id="PF00984">
    <property type="entry name" value="UDPG_MGDP_dh"/>
    <property type="match status" value="1"/>
</dbReference>
<reference evidence="6" key="1">
    <citation type="journal article" date="2019" name="Int. J. Syst. Evol. Microbiol.">
        <title>The Global Catalogue of Microorganisms (GCM) 10K type strain sequencing project: providing services to taxonomists for standard genome sequencing and annotation.</title>
        <authorList>
            <consortium name="The Broad Institute Genomics Platform"/>
            <consortium name="The Broad Institute Genome Sequencing Center for Infectious Disease"/>
            <person name="Wu L."/>
            <person name="Ma J."/>
        </authorList>
    </citation>
    <scope>NUCLEOTIDE SEQUENCE [LARGE SCALE GENOMIC DNA]</scope>
    <source>
        <strain evidence="6">JCM 19134</strain>
    </source>
</reference>
<dbReference type="GO" id="GO:0016616">
    <property type="term" value="F:oxidoreductase activity, acting on the CH-OH group of donors, NAD or NADP as acceptor"/>
    <property type="evidence" value="ECO:0007669"/>
    <property type="project" value="InterPro"/>
</dbReference>
<dbReference type="PIRSF" id="PIRSF000124">
    <property type="entry name" value="UDPglc_GDPman_dh"/>
    <property type="match status" value="1"/>
</dbReference>
<dbReference type="Pfam" id="PF03720">
    <property type="entry name" value="UDPG_MGDP_dh_C"/>
    <property type="match status" value="1"/>
</dbReference>
<dbReference type="PIRSF" id="PIRSF500136">
    <property type="entry name" value="UDP_ManNAc_DH"/>
    <property type="match status" value="1"/>
</dbReference>
<dbReference type="InterPro" id="IPR014026">
    <property type="entry name" value="UDP-Glc/GDP-Man_DH_dimer"/>
</dbReference>
<dbReference type="InterPro" id="IPR008927">
    <property type="entry name" value="6-PGluconate_DH-like_C_sf"/>
</dbReference>
<dbReference type="GO" id="GO:0000271">
    <property type="term" value="P:polysaccharide biosynthetic process"/>
    <property type="evidence" value="ECO:0007669"/>
    <property type="project" value="InterPro"/>
</dbReference>
<evidence type="ECO:0000259" key="4">
    <source>
        <dbReference type="SMART" id="SM00984"/>
    </source>
</evidence>
<dbReference type="NCBIfam" id="TIGR03026">
    <property type="entry name" value="NDP-sugDHase"/>
    <property type="match status" value="1"/>
</dbReference>
<sequence>MNQAQPPQAPLHQQQLLQKIEARTATVGIIGLGYVGLPLALAVCEAGFGQVIGFDIDPDKIHALRTGGCYIKHLDVSRVQQATQSQNGQKAPLEVTADYSRVTDVDVLVMCVPTPLTKHREPDLRFLINTLSAIQPHLHKGMLLSLESTTYPGTTEEYLVPLVQLQKLTVGDDIFVVFSPEREDPGNKQFPTASIPKVCGGISQHCLAAGSAFYQTVVNQVVPVSSTRAAEMTKLLENIHRAVNIGLVNEMKIVADKMHIDIHEVIDAAATKPFGFTKYTPGPGLGGHCIPIDPFYLTWKAREYGINTRFIELAGEVNRAMPEWVVSKLMDALNERGKALKGSKILVLGIAYKKNIDDARESPAIKIMELLRSKGAEIAYSDPHIPTFPKMRDHRFELSSVELTAESVGGFDGVLLTTDHDKFDYPLVESASDILIDTRNRYQNSAKIIKG</sequence>
<comment type="caution">
    <text evidence="5">The sequence shown here is derived from an EMBL/GenBank/DDBJ whole genome shotgun (WGS) entry which is preliminary data.</text>
</comment>
<dbReference type="Pfam" id="PF03721">
    <property type="entry name" value="UDPG_MGDP_dh_N"/>
    <property type="match status" value="1"/>
</dbReference>
<dbReference type="InterPro" id="IPR036220">
    <property type="entry name" value="UDP-Glc/GDP-Man_DH_C_sf"/>
</dbReference>
<dbReference type="GO" id="GO:0016628">
    <property type="term" value="F:oxidoreductase activity, acting on the CH-CH group of donors, NAD or NADP as acceptor"/>
    <property type="evidence" value="ECO:0007669"/>
    <property type="project" value="InterPro"/>
</dbReference>
<comment type="similarity">
    <text evidence="3">Belongs to the UDP-glucose/GDP-mannose dehydrogenase family.</text>
</comment>
<dbReference type="AlphaFoldDB" id="A0AAV3TY80"/>
<dbReference type="InterPro" id="IPR014027">
    <property type="entry name" value="UDP-Glc/GDP-Man_DH_C"/>
</dbReference>
<dbReference type="InterPro" id="IPR001732">
    <property type="entry name" value="UDP-Glc/GDP-Man_DH_N"/>
</dbReference>
<dbReference type="SMART" id="SM00984">
    <property type="entry name" value="UDPG_MGDP_dh_C"/>
    <property type="match status" value="1"/>
</dbReference>
<gene>
    <name evidence="5" type="primary">wbpA</name>
    <name evidence="5" type="ORF">GCM10025791_08230</name>
</gene>
<evidence type="ECO:0000256" key="1">
    <source>
        <dbReference type="ARBA" id="ARBA00023002"/>
    </source>
</evidence>
<organism evidence="5 6">
    <name type="scientific">Halioxenophilus aromaticivorans</name>
    <dbReference type="NCBI Taxonomy" id="1306992"/>
    <lineage>
        <taxon>Bacteria</taxon>
        <taxon>Pseudomonadati</taxon>
        <taxon>Pseudomonadota</taxon>
        <taxon>Gammaproteobacteria</taxon>
        <taxon>Alteromonadales</taxon>
        <taxon>Alteromonadaceae</taxon>
        <taxon>Halioxenophilus</taxon>
    </lineage>
</organism>
<accession>A0AAV3TY80</accession>
<dbReference type="PANTHER" id="PTHR43491:SF1">
    <property type="entry name" value="UDP-N-ACETYL-D-MANNOSAMINE DEHYDROGENASE"/>
    <property type="match status" value="1"/>
</dbReference>
<name>A0AAV3TY80_9ALTE</name>
<dbReference type="GO" id="GO:0051287">
    <property type="term" value="F:NAD binding"/>
    <property type="evidence" value="ECO:0007669"/>
    <property type="project" value="InterPro"/>
</dbReference>
<keyword evidence="6" id="KW-1185">Reference proteome</keyword>
<dbReference type="RefSeq" id="WP_345417479.1">
    <property type="nucleotide sequence ID" value="NZ_AP031496.1"/>
</dbReference>